<accession>A0ABV8DKQ5</accession>
<evidence type="ECO:0000313" key="4">
    <source>
        <dbReference type="Proteomes" id="UP001595696"/>
    </source>
</evidence>
<keyword evidence="4" id="KW-1185">Reference proteome</keyword>
<feature type="transmembrane region" description="Helical" evidence="2">
    <location>
        <begin position="229"/>
        <end position="249"/>
    </location>
</feature>
<keyword evidence="2" id="KW-0472">Membrane</keyword>
<feature type="transmembrane region" description="Helical" evidence="2">
    <location>
        <begin position="106"/>
        <end position="135"/>
    </location>
</feature>
<feature type="transmembrane region" description="Helical" evidence="2">
    <location>
        <begin position="182"/>
        <end position="199"/>
    </location>
</feature>
<feature type="transmembrane region" description="Helical" evidence="2">
    <location>
        <begin position="147"/>
        <end position="170"/>
    </location>
</feature>
<name>A0ABV8DKQ5_9NOCA</name>
<evidence type="ECO:0000256" key="2">
    <source>
        <dbReference type="SAM" id="Phobius"/>
    </source>
</evidence>
<sequence length="467" mass="51607">MTESSTDEHRRQSIDDDLESRSTDTDTDTDTHDPCRFAGPARLLHGFLFKIIRSDYVRLRKPDRENEKLLLAMLNEVEPEAISRAIARNYGRGSIKQCRRWTLSSLYFFAIILPITFFIAFAHAGAPLAILILSGTYPSGSAAINTWWAALVAVGLCIAHPLTYTLSFFASSRRPALIRSRSAKFLALATVIIFLILPIRSFDYSVSKTAKASLRGIEGLTENTRHIPLVFMTAIGTAALAGIFTAMFVSLGRWLLLDRVATDEALYSVNRHLLHAYSLLRKEGALATDAIKLEAIGTLRQAAESLYRSTPRQYRRLATFDRSVISGRCYQAAEVFKSYTLWVALPGRSTQEDLCQLLQESIVAIALGHYHDLPTVDKVKRPSLSLKFRAAFALIRSLLGGLIPISLIICVKFLGIDVGGSTIANGMVVFALAWISIVLISALDSNLPTRLILVRDFIAAIKEGASK</sequence>
<protein>
    <submittedName>
        <fullName evidence="3">Uncharacterized protein</fullName>
    </submittedName>
</protein>
<proteinExistence type="predicted"/>
<organism evidence="3 4">
    <name type="scientific">Nocardia jiangsuensis</name>
    <dbReference type="NCBI Taxonomy" id="1691563"/>
    <lineage>
        <taxon>Bacteria</taxon>
        <taxon>Bacillati</taxon>
        <taxon>Actinomycetota</taxon>
        <taxon>Actinomycetes</taxon>
        <taxon>Mycobacteriales</taxon>
        <taxon>Nocardiaceae</taxon>
        <taxon>Nocardia</taxon>
    </lineage>
</organism>
<dbReference type="EMBL" id="JBHSAX010000002">
    <property type="protein sequence ID" value="MFC3960560.1"/>
    <property type="molecule type" value="Genomic_DNA"/>
</dbReference>
<reference evidence="4" key="1">
    <citation type="journal article" date="2019" name="Int. J. Syst. Evol. Microbiol.">
        <title>The Global Catalogue of Microorganisms (GCM) 10K type strain sequencing project: providing services to taxonomists for standard genome sequencing and annotation.</title>
        <authorList>
            <consortium name="The Broad Institute Genomics Platform"/>
            <consortium name="The Broad Institute Genome Sequencing Center for Infectious Disease"/>
            <person name="Wu L."/>
            <person name="Ma J."/>
        </authorList>
    </citation>
    <scope>NUCLEOTIDE SEQUENCE [LARGE SCALE GENOMIC DNA]</scope>
    <source>
        <strain evidence="4">CGMCC 4.7330</strain>
    </source>
</reference>
<evidence type="ECO:0000256" key="1">
    <source>
        <dbReference type="SAM" id="MobiDB-lite"/>
    </source>
</evidence>
<feature type="transmembrane region" description="Helical" evidence="2">
    <location>
        <begin position="422"/>
        <end position="443"/>
    </location>
</feature>
<dbReference type="RefSeq" id="WP_378610329.1">
    <property type="nucleotide sequence ID" value="NZ_JBHSAX010000002.1"/>
</dbReference>
<keyword evidence="2" id="KW-0812">Transmembrane</keyword>
<dbReference type="Proteomes" id="UP001595696">
    <property type="component" value="Unassembled WGS sequence"/>
</dbReference>
<gene>
    <name evidence="3" type="ORF">ACFO0B_01000</name>
</gene>
<feature type="region of interest" description="Disordered" evidence="1">
    <location>
        <begin position="1"/>
        <end position="34"/>
    </location>
</feature>
<comment type="caution">
    <text evidence="3">The sequence shown here is derived from an EMBL/GenBank/DDBJ whole genome shotgun (WGS) entry which is preliminary data.</text>
</comment>
<evidence type="ECO:0000313" key="3">
    <source>
        <dbReference type="EMBL" id="MFC3960560.1"/>
    </source>
</evidence>
<keyword evidence="2" id="KW-1133">Transmembrane helix</keyword>
<feature type="transmembrane region" description="Helical" evidence="2">
    <location>
        <begin position="390"/>
        <end position="416"/>
    </location>
</feature>